<organism evidence="1 2">
    <name type="scientific">Xenorhabdus poinarii G6</name>
    <dbReference type="NCBI Taxonomy" id="1354304"/>
    <lineage>
        <taxon>Bacteria</taxon>
        <taxon>Pseudomonadati</taxon>
        <taxon>Pseudomonadota</taxon>
        <taxon>Gammaproteobacteria</taxon>
        <taxon>Enterobacterales</taxon>
        <taxon>Morganellaceae</taxon>
        <taxon>Xenorhabdus</taxon>
    </lineage>
</organism>
<evidence type="ECO:0000313" key="1">
    <source>
        <dbReference type="EMBL" id="CDG23335.1"/>
    </source>
</evidence>
<sequence length="363" mass="40347">MGIYITGGVSLLPDDLSMDNIIDGTVKEARLSGNTLHLPNIVGERFIQAGAFVMPPVDKMIRRSAHAQSQWILYTGIKTWENSIGARFSPEQRGLFIGLGTSDSDNDVYCIASGTKDEESYVSRALVELPPLLGLTLLNTSTASQLSQHLDIRGDNAFFSPHVDAGGQALLEGYYSLKEQRSQFALCGGNGQKISPWYYLAYERLIKDRPWLPAEAASFIALHNESQKADSEITHVYRMTCQHRHQYARFLSAVRAWDLPPEQIIQVGKTERGLTALIEDFFPDVLQFNLDKAIGYTGAAAAFIAVNLAIEMDKKGLMVDNVNLNLTRRQPYRIALILVHGLENQCIAILLRMGMTVKEGRDD</sequence>
<name>A0A068RAV0_9GAMM</name>
<reference evidence="1 2" key="1">
    <citation type="submission" date="2013-07" db="EMBL/GenBank/DDBJ databases">
        <authorList>
            <person name="Genoscope - CEA"/>
        </authorList>
    </citation>
    <scope>NUCLEOTIDE SEQUENCE [LARGE SCALE GENOMIC DNA]</scope>
    <source>
        <strain evidence="1 2">G6</strain>
    </source>
</reference>
<dbReference type="Gene3D" id="3.40.47.10">
    <property type="match status" value="1"/>
</dbReference>
<dbReference type="RefSeq" id="WP_045960268.1">
    <property type="nucleotide sequence ID" value="NZ_FO704551.1"/>
</dbReference>
<gene>
    <name evidence="1" type="ORF">XPG1_3708</name>
</gene>
<proteinExistence type="predicted"/>
<protein>
    <recommendedName>
        <fullName evidence="3">Beta-ketoacyl synthase N-terminal domain-containing protein</fullName>
    </recommendedName>
</protein>
<keyword evidence="2" id="KW-1185">Reference proteome</keyword>
<dbReference type="Proteomes" id="UP000032735">
    <property type="component" value="Chromosome"/>
</dbReference>
<dbReference type="EMBL" id="FO704551">
    <property type="protein sequence ID" value="CDG23335.1"/>
    <property type="molecule type" value="Genomic_DNA"/>
</dbReference>
<dbReference type="SUPFAM" id="SSF53901">
    <property type="entry name" value="Thiolase-like"/>
    <property type="match status" value="1"/>
</dbReference>
<evidence type="ECO:0000313" key="2">
    <source>
        <dbReference type="Proteomes" id="UP000032735"/>
    </source>
</evidence>
<accession>A0A068RAV0</accession>
<dbReference type="HOGENOM" id="CLU_756370_0_0_6"/>
<dbReference type="OrthoDB" id="6439412at2"/>
<dbReference type="InterPro" id="IPR016039">
    <property type="entry name" value="Thiolase-like"/>
</dbReference>
<dbReference type="STRING" id="1354304.XPG1_3708"/>
<dbReference type="GO" id="GO:0016746">
    <property type="term" value="F:acyltransferase activity"/>
    <property type="evidence" value="ECO:0007669"/>
    <property type="project" value="InterPro"/>
</dbReference>
<evidence type="ECO:0008006" key="3">
    <source>
        <dbReference type="Google" id="ProtNLM"/>
    </source>
</evidence>
<dbReference type="AlphaFoldDB" id="A0A068RAV0"/>
<dbReference type="KEGG" id="xpo:XPG1_3708"/>